<feature type="signal peptide" evidence="1">
    <location>
        <begin position="1"/>
        <end position="16"/>
    </location>
</feature>
<dbReference type="AlphaFoldDB" id="A0A8H7SCL7"/>
<dbReference type="EMBL" id="JAEPRB010000019">
    <property type="protein sequence ID" value="KAG2226155.1"/>
    <property type="molecule type" value="Genomic_DNA"/>
</dbReference>
<evidence type="ECO:0000313" key="2">
    <source>
        <dbReference type="EMBL" id="KAG2226155.1"/>
    </source>
</evidence>
<sequence length="73" mass="8111">MAMLTVVFFHLCMLHSQDKMSLSRSNALICACGTGKISRNYTVYIHNMSEGFDKISTDEGADAHISKLLDEGR</sequence>
<evidence type="ECO:0000313" key="3">
    <source>
        <dbReference type="Proteomes" id="UP000646827"/>
    </source>
</evidence>
<proteinExistence type="predicted"/>
<organism evidence="2 3">
    <name type="scientific">Circinella minor</name>
    <dbReference type="NCBI Taxonomy" id="1195481"/>
    <lineage>
        <taxon>Eukaryota</taxon>
        <taxon>Fungi</taxon>
        <taxon>Fungi incertae sedis</taxon>
        <taxon>Mucoromycota</taxon>
        <taxon>Mucoromycotina</taxon>
        <taxon>Mucoromycetes</taxon>
        <taxon>Mucorales</taxon>
        <taxon>Lichtheimiaceae</taxon>
        <taxon>Circinella</taxon>
    </lineage>
</organism>
<keyword evidence="1" id="KW-0732">Signal</keyword>
<name>A0A8H7SCL7_9FUNG</name>
<feature type="chain" id="PRO_5033994724" evidence="1">
    <location>
        <begin position="17"/>
        <end position="73"/>
    </location>
</feature>
<gene>
    <name evidence="2" type="ORF">INT45_003300</name>
</gene>
<dbReference type="Proteomes" id="UP000646827">
    <property type="component" value="Unassembled WGS sequence"/>
</dbReference>
<reference evidence="2 3" key="1">
    <citation type="submission" date="2020-12" db="EMBL/GenBank/DDBJ databases">
        <title>Metabolic potential, ecology and presence of endohyphal bacteria is reflected in genomic diversity of Mucoromycotina.</title>
        <authorList>
            <person name="Muszewska A."/>
            <person name="Okrasinska A."/>
            <person name="Steczkiewicz K."/>
            <person name="Drgas O."/>
            <person name="Orlowska M."/>
            <person name="Perlinska-Lenart U."/>
            <person name="Aleksandrzak-Piekarczyk T."/>
            <person name="Szatraj K."/>
            <person name="Zielenkiewicz U."/>
            <person name="Pilsyk S."/>
            <person name="Malc E."/>
            <person name="Mieczkowski P."/>
            <person name="Kruszewska J.S."/>
            <person name="Biernat P."/>
            <person name="Pawlowska J."/>
        </authorList>
    </citation>
    <scope>NUCLEOTIDE SEQUENCE [LARGE SCALE GENOMIC DNA]</scope>
    <source>
        <strain evidence="2 3">CBS 142.35</strain>
    </source>
</reference>
<keyword evidence="3" id="KW-1185">Reference proteome</keyword>
<evidence type="ECO:0000256" key="1">
    <source>
        <dbReference type="SAM" id="SignalP"/>
    </source>
</evidence>
<protein>
    <submittedName>
        <fullName evidence="2">Uncharacterized protein</fullName>
    </submittedName>
</protein>
<accession>A0A8H7SCL7</accession>
<comment type="caution">
    <text evidence="2">The sequence shown here is derived from an EMBL/GenBank/DDBJ whole genome shotgun (WGS) entry which is preliminary data.</text>
</comment>